<feature type="domain" description="Nop" evidence="11">
    <location>
        <begin position="337"/>
        <end position="455"/>
    </location>
</feature>
<dbReference type="GO" id="GO:0032040">
    <property type="term" value="C:small-subunit processome"/>
    <property type="evidence" value="ECO:0007669"/>
    <property type="project" value="InterPro"/>
</dbReference>
<feature type="compositionally biased region" description="Basic and acidic residues" evidence="10">
    <location>
        <begin position="564"/>
        <end position="577"/>
    </location>
</feature>
<comment type="similarity">
    <text evidence="2">Belongs to the NOP5/NOP56 family.</text>
</comment>
<dbReference type="Gene3D" id="1.10.287.4070">
    <property type="match status" value="1"/>
</dbReference>
<dbReference type="GO" id="GO:0030515">
    <property type="term" value="F:snoRNA binding"/>
    <property type="evidence" value="ECO:0007669"/>
    <property type="project" value="InterPro"/>
</dbReference>
<protein>
    <recommendedName>
        <fullName evidence="5">Nucleolar protein 56</fullName>
    </recommendedName>
    <alternativeName>
        <fullName evidence="6">Nucleolar protein 5A</fullName>
    </alternativeName>
</protein>
<dbReference type="InterPro" id="IPR012974">
    <property type="entry name" value="NOP58/56_N"/>
</dbReference>
<evidence type="ECO:0000256" key="9">
    <source>
        <dbReference type="SAM" id="Coils"/>
    </source>
</evidence>
<proteinExistence type="inferred from homology"/>
<dbReference type="PROSITE" id="PS51358">
    <property type="entry name" value="NOP"/>
    <property type="match status" value="1"/>
</dbReference>
<comment type="function">
    <text evidence="7">Involved in the early to middle stages of 60S ribosomal subunit biogenesis. Required for the biogenesis of box C/D snoRNAs such U3, U8 and U14 snoRNAs. Part of the small subunit (SSU) processome, first precursor of the small eukaryotic ribosomal subunit. During the assembly of the SSU processome in the nucleolus, many ribosome biogenesis factors, an RNA chaperone and ribosomal proteins associate with the nascent pre-rRNA and work in concert to generate RNA folding, modifications, rearrangements and cleavage as well as targeted degradation of pre-ribosomal RNA by the RNA exosome. Core component of box C/D small nucleolar ribonucleoprotein (snoRNP) complexes that function in methylation of multiple sites on ribosomal RNAs (rRNAs) and messenger RNAs (mRNAs).</text>
</comment>
<evidence type="ECO:0000256" key="5">
    <source>
        <dbReference type="ARBA" id="ARBA00040742"/>
    </source>
</evidence>
<dbReference type="SMART" id="SM00931">
    <property type="entry name" value="NOSIC"/>
    <property type="match status" value="1"/>
</dbReference>
<dbReference type="GO" id="GO:0042254">
    <property type="term" value="P:ribosome biogenesis"/>
    <property type="evidence" value="ECO:0007669"/>
    <property type="project" value="UniProtKB-KW"/>
</dbReference>
<feature type="region of interest" description="Disordered" evidence="10">
    <location>
        <begin position="527"/>
        <end position="643"/>
    </location>
</feature>
<feature type="compositionally biased region" description="Basic and acidic residues" evidence="10">
    <location>
        <begin position="588"/>
        <end position="598"/>
    </location>
</feature>
<dbReference type="InterPro" id="IPR042239">
    <property type="entry name" value="Nop_C"/>
</dbReference>
<reference evidence="13" key="1">
    <citation type="submission" date="2017-02" db="UniProtKB">
        <authorList>
            <consortium name="WormBaseParasite"/>
        </authorList>
    </citation>
    <scope>IDENTIFICATION</scope>
</reference>
<dbReference type="Proteomes" id="UP000046393">
    <property type="component" value="Unplaced"/>
</dbReference>
<dbReference type="InterPro" id="IPR002687">
    <property type="entry name" value="Nop_dom"/>
</dbReference>
<dbReference type="Pfam" id="PF08156">
    <property type="entry name" value="NOP5NT"/>
    <property type="match status" value="1"/>
</dbReference>
<evidence type="ECO:0000256" key="3">
    <source>
        <dbReference type="ARBA" id="ARBA00022517"/>
    </source>
</evidence>
<evidence type="ECO:0000256" key="7">
    <source>
        <dbReference type="ARBA" id="ARBA00053627"/>
    </source>
</evidence>
<dbReference type="FunFam" id="1.10.246.90:FF:000001">
    <property type="entry name" value="Nucleolar protein 56"/>
    <property type="match status" value="1"/>
</dbReference>
<dbReference type="WBParaSite" id="SMUV_0000088401-mRNA-1">
    <property type="protein sequence ID" value="SMUV_0000088401-mRNA-1"/>
    <property type="gene ID" value="SMUV_0000088401"/>
</dbReference>
<keyword evidence="12" id="KW-1185">Reference proteome</keyword>
<evidence type="ECO:0000256" key="6">
    <source>
        <dbReference type="ARBA" id="ARBA00041388"/>
    </source>
</evidence>
<dbReference type="InterPro" id="IPR045056">
    <property type="entry name" value="Nop56/Nop58"/>
</dbReference>
<dbReference type="InterPro" id="IPR036070">
    <property type="entry name" value="Nop_dom_sf"/>
</dbReference>
<dbReference type="InterPro" id="IPR012976">
    <property type="entry name" value="NOSIC"/>
</dbReference>
<keyword evidence="9" id="KW-0175">Coiled coil</keyword>
<comment type="subunit">
    <text evidence="8">Part of a large pre-ribosomal ribonucleoprotein (RNP) complex, that consists of at least 62 ribosomal proteins, 45 nonribosomal proteins and both pre-rRNA and mature rRNA species. Within this complex directly interacts with TCOF1 in an RNA-independent manner. Core component of box C/D small nucleolar ribonucleoprotein (snoRNP) particles; the core proteins SNU13, NOP56, NOP58 and FBL or FBLL1 assemble stepwise onto the snoRNA. Interacts with NOP1 and NOP58. Interacts with NUFIP1, RUVBL1 and RUVBL2; RUVBL1:RUVBL2 seem to bridge the association of NOP56 with NUFIP1. Part of the small subunit (SSU) processome, composed of more than 70 proteins and the RNA chaperone small nucleolar RNA (snoRNA) U3. Interacts with NOP2 and FBL.</text>
</comment>
<dbReference type="FunFam" id="1.10.287.4070:FF:000002">
    <property type="entry name" value="Nucleolar protein 56"/>
    <property type="match status" value="1"/>
</dbReference>
<organism evidence="12 13">
    <name type="scientific">Syphacia muris</name>
    <dbReference type="NCBI Taxonomy" id="451379"/>
    <lineage>
        <taxon>Eukaryota</taxon>
        <taxon>Metazoa</taxon>
        <taxon>Ecdysozoa</taxon>
        <taxon>Nematoda</taxon>
        <taxon>Chromadorea</taxon>
        <taxon>Rhabditida</taxon>
        <taxon>Spirurina</taxon>
        <taxon>Oxyuridomorpha</taxon>
        <taxon>Oxyuroidea</taxon>
        <taxon>Oxyuridae</taxon>
        <taxon>Syphacia</taxon>
    </lineage>
</organism>
<dbReference type="PANTHER" id="PTHR10894">
    <property type="entry name" value="NUCLEOLAR PROTEIN 5 NUCLEOLAR PROTEIN NOP5 NOP58"/>
    <property type="match status" value="1"/>
</dbReference>
<dbReference type="STRING" id="451379.A0A0N5A9S9"/>
<feature type="compositionally biased region" description="Basic residues" evidence="10">
    <location>
        <begin position="631"/>
        <end position="643"/>
    </location>
</feature>
<keyword evidence="4" id="KW-0539">Nucleus</keyword>
<dbReference type="PANTHER" id="PTHR10894:SF0">
    <property type="entry name" value="NUCLEOLAR PROTEIN 56"/>
    <property type="match status" value="1"/>
</dbReference>
<dbReference type="GO" id="GO:0031428">
    <property type="term" value="C:box C/D methylation guide snoRNP complex"/>
    <property type="evidence" value="ECO:0007669"/>
    <property type="project" value="InterPro"/>
</dbReference>
<feature type="compositionally biased region" description="Basic and acidic residues" evidence="10">
    <location>
        <begin position="543"/>
        <end position="557"/>
    </location>
</feature>
<feature type="compositionally biased region" description="Basic and acidic residues" evidence="10">
    <location>
        <begin position="607"/>
        <end position="619"/>
    </location>
</feature>
<name>A0A0N5A9S9_9BILA</name>
<sequence length="643" mass="72928">MHELFSIKIEVIYGLSIRGINVLYIDSVTDAVFRTRFSYSSMGEAPQFVLYEHAVGYSLLRVKEFEDIGLMIPEVEQSVSDVQKFCSIVKLEAFEPFKNTEAALENCNAVSEGLVHQDLLNFLDANLPKKKKKKVILGVGDQKLASSISEAIEGLKCPYSGVVQEILRGVRVHFRHIAADLPHHSLYKAQLSLGHSYSRGRVKFDVHRVDNMVIQSIALLDQLDKDINLFGMRIREWYSYHFPELYKLLPDQYQYVRCACAIMNRKNVDESTFEKIKEIVEDEDKAKEIIEAAKTSMGMEISELDLLNIDRFGNRVASLTEYRQQLHTYIKERMSSCAPSLSALIGEQVGARLISHAGSLTNLAKYPASTVQILGAEKALFRALKTRSNTPKYGLLFHSTFIGRAAQKNKGRISRFLANKCAVASRIDCFSEVPVPTYGEFLKQQVEDRLKYFETGEIPKKNIEVMKEASEVAEGVKIKVLKKRKKAAKKAKAAEEEQNKNKSESEKVVFVLLQIRNYAWGKLDQTVENESDDETEPTKKRRVENVADEKAADEKSEKKKKKNKDKDGQAEEKETTKSAETSVVDEIPQERSGEDGGDKKKKKKKKRDEAVEEANKSIEESNSTQEVTSEKKKKKKKKKEADN</sequence>
<feature type="coiled-coil region" evidence="9">
    <location>
        <begin position="477"/>
        <end position="506"/>
    </location>
</feature>
<accession>A0A0N5A9S9</accession>
<dbReference type="Gene3D" id="1.10.246.90">
    <property type="entry name" value="Nop domain"/>
    <property type="match status" value="1"/>
</dbReference>
<dbReference type="Pfam" id="PF01798">
    <property type="entry name" value="Nop"/>
    <property type="match status" value="1"/>
</dbReference>
<evidence type="ECO:0000313" key="12">
    <source>
        <dbReference type="Proteomes" id="UP000046393"/>
    </source>
</evidence>
<comment type="subcellular location">
    <subcellularLocation>
        <location evidence="1">Nucleus</location>
        <location evidence="1">Nucleolus</location>
    </subcellularLocation>
</comment>
<evidence type="ECO:0000256" key="1">
    <source>
        <dbReference type="ARBA" id="ARBA00004604"/>
    </source>
</evidence>
<evidence type="ECO:0000256" key="8">
    <source>
        <dbReference type="ARBA" id="ARBA00064370"/>
    </source>
</evidence>
<dbReference type="AlphaFoldDB" id="A0A0N5A9S9"/>
<evidence type="ECO:0000256" key="10">
    <source>
        <dbReference type="SAM" id="MobiDB-lite"/>
    </source>
</evidence>
<evidence type="ECO:0000256" key="4">
    <source>
        <dbReference type="ARBA" id="ARBA00023242"/>
    </source>
</evidence>
<dbReference type="SUPFAM" id="SSF89124">
    <property type="entry name" value="Nop domain"/>
    <property type="match status" value="1"/>
</dbReference>
<evidence type="ECO:0000313" key="13">
    <source>
        <dbReference type="WBParaSite" id="SMUV_0000088401-mRNA-1"/>
    </source>
</evidence>
<keyword evidence="3" id="KW-0690">Ribosome biogenesis</keyword>
<evidence type="ECO:0000259" key="11">
    <source>
        <dbReference type="PROSITE" id="PS51358"/>
    </source>
</evidence>
<evidence type="ECO:0000256" key="2">
    <source>
        <dbReference type="ARBA" id="ARBA00009211"/>
    </source>
</evidence>